<evidence type="ECO:0000313" key="2">
    <source>
        <dbReference type="Proteomes" id="UP001497700"/>
    </source>
</evidence>
<reference evidence="1 2" key="1">
    <citation type="journal article" date="2022" name="New Phytol.">
        <title>Ecological generalism drives hyperdiversity of secondary metabolite gene clusters in xylarialean endophytes.</title>
        <authorList>
            <person name="Franco M.E.E."/>
            <person name="Wisecaver J.H."/>
            <person name="Arnold A.E."/>
            <person name="Ju Y.M."/>
            <person name="Slot J.C."/>
            <person name="Ahrendt S."/>
            <person name="Moore L.P."/>
            <person name="Eastman K.E."/>
            <person name="Scott K."/>
            <person name="Konkel Z."/>
            <person name="Mondo S.J."/>
            <person name="Kuo A."/>
            <person name="Hayes R.D."/>
            <person name="Haridas S."/>
            <person name="Andreopoulos B."/>
            <person name="Riley R."/>
            <person name="LaButti K."/>
            <person name="Pangilinan J."/>
            <person name="Lipzen A."/>
            <person name="Amirebrahimi M."/>
            <person name="Yan J."/>
            <person name="Adam C."/>
            <person name="Keymanesh K."/>
            <person name="Ng V."/>
            <person name="Louie K."/>
            <person name="Northen T."/>
            <person name="Drula E."/>
            <person name="Henrissat B."/>
            <person name="Hsieh H.M."/>
            <person name="Youens-Clark K."/>
            <person name="Lutzoni F."/>
            <person name="Miadlikowska J."/>
            <person name="Eastwood D.C."/>
            <person name="Hamelin R.C."/>
            <person name="Grigoriev I.V."/>
            <person name="U'Ren J.M."/>
        </authorList>
    </citation>
    <scope>NUCLEOTIDE SEQUENCE [LARGE SCALE GENOMIC DNA]</scope>
    <source>
        <strain evidence="1 2">CBS 119005</strain>
    </source>
</reference>
<proteinExistence type="predicted"/>
<accession>A0ACB9YWX2</accession>
<gene>
    <name evidence="1" type="ORF">F4820DRAFT_425418</name>
</gene>
<sequence>MAMNTSIRPAIGRLINSAGNQYAANSSVLAVLSARTTQSCPFSSTPERSMRRPRRDNNRLRGLSSIYRSGPRFRMNIGKQEVPKPADFKPKVDVDPEHGLWDFFYSKEALLLTPTEDAEHGRGWTVEELRHKSWDDLHKLWWVCVKEQNRVATARKEKSRLKLQTGEDETAERLAEVRRTMKSIRHALTERFYLWEDARKLAETDPDIDLSNYRNPYTPASYYEDDAQNAEASEGQAEASETSETSETPAAEKVDPSTLPPNATETQQPSTRV</sequence>
<name>A0ACB9YWX2_9PEZI</name>
<protein>
    <submittedName>
        <fullName evidence="1">MRP-L47-domain-containing protein</fullName>
    </submittedName>
</protein>
<dbReference type="EMBL" id="MU393495">
    <property type="protein sequence ID" value="KAI4863902.1"/>
    <property type="molecule type" value="Genomic_DNA"/>
</dbReference>
<dbReference type="Proteomes" id="UP001497700">
    <property type="component" value="Unassembled WGS sequence"/>
</dbReference>
<evidence type="ECO:0000313" key="1">
    <source>
        <dbReference type="EMBL" id="KAI4863902.1"/>
    </source>
</evidence>
<organism evidence="1 2">
    <name type="scientific">Hypoxylon rubiginosum</name>
    <dbReference type="NCBI Taxonomy" id="110542"/>
    <lineage>
        <taxon>Eukaryota</taxon>
        <taxon>Fungi</taxon>
        <taxon>Dikarya</taxon>
        <taxon>Ascomycota</taxon>
        <taxon>Pezizomycotina</taxon>
        <taxon>Sordariomycetes</taxon>
        <taxon>Xylariomycetidae</taxon>
        <taxon>Xylariales</taxon>
        <taxon>Hypoxylaceae</taxon>
        <taxon>Hypoxylon</taxon>
    </lineage>
</organism>
<keyword evidence="2" id="KW-1185">Reference proteome</keyword>
<comment type="caution">
    <text evidence="1">The sequence shown here is derived from an EMBL/GenBank/DDBJ whole genome shotgun (WGS) entry which is preliminary data.</text>
</comment>